<evidence type="ECO:0000313" key="1">
    <source>
        <dbReference type="EMBL" id="AEI41682.1"/>
    </source>
</evidence>
<dbReference type="AlphaFoldDB" id="F8FB39"/>
<name>F8FB39_PAEMK</name>
<sequence length="37" mass="4075">MSCFTQKGSSCRNGELLPDYSTVILYASTIEAALLKY</sequence>
<dbReference type="Proteomes" id="UP000006620">
    <property type="component" value="Chromosome"/>
</dbReference>
<accession>F8FB39</accession>
<dbReference type="EMBL" id="CP002869">
    <property type="protein sequence ID" value="AEI41682.1"/>
    <property type="molecule type" value="Genomic_DNA"/>
</dbReference>
<reference evidence="1 2" key="2">
    <citation type="journal article" date="2013" name="Genome Announc.">
        <title>Genome Sequence of Growth-Improving Paenibacillus mucilaginosus Strain KNP414.</title>
        <authorList>
            <person name="Lu J.J."/>
            <person name="Wang J.F."/>
            <person name="Hu X.F."/>
        </authorList>
    </citation>
    <scope>NUCLEOTIDE SEQUENCE [LARGE SCALE GENOMIC DNA]</scope>
    <source>
        <strain evidence="1 2">KNP414</strain>
    </source>
</reference>
<dbReference type="KEGG" id="pms:KNP414_03124"/>
<protein>
    <submittedName>
        <fullName evidence="1">Uncharacterized protein</fullName>
    </submittedName>
</protein>
<reference evidence="2" key="1">
    <citation type="submission" date="2011-06" db="EMBL/GenBank/DDBJ databases">
        <title>Complete genome sequence of Paenibacillus mucilaginosus KNP414.</title>
        <authorList>
            <person name="Wang J."/>
            <person name="Hu S."/>
            <person name="Hu X."/>
            <person name="Zhang B."/>
            <person name="Dong D."/>
            <person name="Zhang S."/>
            <person name="Zhao K."/>
            <person name="Wu D."/>
        </authorList>
    </citation>
    <scope>NUCLEOTIDE SEQUENCE [LARGE SCALE GENOMIC DNA]</scope>
    <source>
        <strain evidence="2">KNP414</strain>
    </source>
</reference>
<proteinExistence type="predicted"/>
<organism evidence="1 2">
    <name type="scientific">Paenibacillus mucilaginosus (strain KNP414)</name>
    <dbReference type="NCBI Taxonomy" id="1036673"/>
    <lineage>
        <taxon>Bacteria</taxon>
        <taxon>Bacillati</taxon>
        <taxon>Bacillota</taxon>
        <taxon>Bacilli</taxon>
        <taxon>Bacillales</taxon>
        <taxon>Paenibacillaceae</taxon>
        <taxon>Paenibacillus</taxon>
    </lineage>
</organism>
<gene>
    <name evidence="1" type="ordered locus">KNP414_03124</name>
</gene>
<dbReference type="HOGENOM" id="CLU_3346737_0_0_9"/>
<evidence type="ECO:0000313" key="2">
    <source>
        <dbReference type="Proteomes" id="UP000006620"/>
    </source>
</evidence>